<gene>
    <name evidence="2" type="ORF">SAMN05421760_108109</name>
</gene>
<dbReference type="Proteomes" id="UP000185999">
    <property type="component" value="Unassembled WGS sequence"/>
</dbReference>
<evidence type="ECO:0008006" key="4">
    <source>
        <dbReference type="Google" id="ProtNLM"/>
    </source>
</evidence>
<evidence type="ECO:0000313" key="2">
    <source>
        <dbReference type="EMBL" id="SIS94299.1"/>
    </source>
</evidence>
<protein>
    <recommendedName>
        <fullName evidence="4">DUF2889 domain-containing protein</fullName>
    </recommendedName>
</protein>
<sequence length="208" mass="23368">MSLSKPVRRKHAHRRTVICNGYEREDGLWDIEAQMTDVKADSVDNLERGGYVAAGEVYHDMKLRFTLDNTFLIHHVEAAIEESPFNMCPGAVHVFKRLEGTRIGPGWQRKAKELVGGAQGCTHLHELLPVLATTAIQSLWPSMDEDVMDAGAKVMLNTCRTWAQDSDVIKRYLPELYKESSNHESPNLDSSCLELSKSEPSSPLSFQE</sequence>
<name>A0A1N7N7W3_9GAMM</name>
<evidence type="ECO:0000256" key="1">
    <source>
        <dbReference type="SAM" id="MobiDB-lite"/>
    </source>
</evidence>
<proteinExistence type="predicted"/>
<reference evidence="3" key="1">
    <citation type="submission" date="2017-01" db="EMBL/GenBank/DDBJ databases">
        <authorList>
            <person name="Varghese N."/>
            <person name="Submissions S."/>
        </authorList>
    </citation>
    <scope>NUCLEOTIDE SEQUENCE [LARGE SCALE GENOMIC DNA]</scope>
    <source>
        <strain evidence="3">DSM 22306</strain>
    </source>
</reference>
<dbReference type="EMBL" id="FTOE01000008">
    <property type="protein sequence ID" value="SIS94299.1"/>
    <property type="molecule type" value="Genomic_DNA"/>
</dbReference>
<dbReference type="STRING" id="619304.SAMN05421760_108109"/>
<dbReference type="RefSeq" id="WP_076496077.1">
    <property type="nucleotide sequence ID" value="NZ_FTOE01000008.1"/>
</dbReference>
<evidence type="ECO:0000313" key="3">
    <source>
        <dbReference type="Proteomes" id="UP000185999"/>
    </source>
</evidence>
<dbReference type="OrthoDB" id="6862397at2"/>
<feature type="compositionally biased region" description="Low complexity" evidence="1">
    <location>
        <begin position="190"/>
        <end position="208"/>
    </location>
</feature>
<dbReference type="Pfam" id="PF11136">
    <property type="entry name" value="DUF2889"/>
    <property type="match status" value="1"/>
</dbReference>
<organism evidence="2 3">
    <name type="scientific">Neptunomonas antarctica</name>
    <dbReference type="NCBI Taxonomy" id="619304"/>
    <lineage>
        <taxon>Bacteria</taxon>
        <taxon>Pseudomonadati</taxon>
        <taxon>Pseudomonadota</taxon>
        <taxon>Gammaproteobacteria</taxon>
        <taxon>Oceanospirillales</taxon>
        <taxon>Oceanospirillaceae</taxon>
        <taxon>Neptunomonas</taxon>
    </lineage>
</organism>
<dbReference type="InterPro" id="IPR021312">
    <property type="entry name" value="DUF2889"/>
</dbReference>
<dbReference type="AlphaFoldDB" id="A0A1N7N7W3"/>
<keyword evidence="3" id="KW-1185">Reference proteome</keyword>
<feature type="region of interest" description="Disordered" evidence="1">
    <location>
        <begin position="180"/>
        <end position="208"/>
    </location>
</feature>
<accession>A0A1N7N7W3</accession>